<evidence type="ECO:0000313" key="1">
    <source>
        <dbReference type="EMBL" id="RUR73922.1"/>
    </source>
</evidence>
<dbReference type="EMBL" id="RSCJ01000032">
    <property type="protein sequence ID" value="RUR73922.1"/>
    <property type="molecule type" value="Genomic_DNA"/>
</dbReference>
<name>A0A3S1AAG9_CHLFR</name>
<evidence type="ECO:0000313" key="2">
    <source>
        <dbReference type="Proteomes" id="UP000268857"/>
    </source>
</evidence>
<protein>
    <submittedName>
        <fullName evidence="1">Uncharacterized protein</fullName>
    </submittedName>
</protein>
<accession>A0A3S1AAG9</accession>
<dbReference type="AlphaFoldDB" id="A0A3S1AAG9"/>
<proteinExistence type="predicted"/>
<dbReference type="Proteomes" id="UP000268857">
    <property type="component" value="Unassembled WGS sequence"/>
</dbReference>
<comment type="caution">
    <text evidence="1">The sequence shown here is derived from an EMBL/GenBank/DDBJ whole genome shotgun (WGS) entry which is preliminary data.</text>
</comment>
<sequence length="65" mass="7132">MVRTKVRIGSKIALRIPKTMAVIAALPNPSISIPKNGSLEIIKKLTAVTNQVRIRPAIIIPPFFK</sequence>
<reference evidence="1 2" key="1">
    <citation type="journal article" date="2019" name="Genome Biol. Evol.">
        <title>Day and night: Metabolic profiles and evolutionary relationships of six axenic non-marine cyanobacteria.</title>
        <authorList>
            <person name="Will S.E."/>
            <person name="Henke P."/>
            <person name="Boedeker C."/>
            <person name="Huang S."/>
            <person name="Brinkmann H."/>
            <person name="Rohde M."/>
            <person name="Jarek M."/>
            <person name="Friedl T."/>
            <person name="Seufert S."/>
            <person name="Schumacher M."/>
            <person name="Overmann J."/>
            <person name="Neumann-Schaal M."/>
            <person name="Petersen J."/>
        </authorList>
    </citation>
    <scope>NUCLEOTIDE SEQUENCE [LARGE SCALE GENOMIC DNA]</scope>
    <source>
        <strain evidence="1 2">PCC 6912</strain>
    </source>
</reference>
<gene>
    <name evidence="1" type="ORF">PCC6912_54630</name>
</gene>
<keyword evidence="2" id="KW-1185">Reference proteome</keyword>
<organism evidence="1 2">
    <name type="scientific">Chlorogloeopsis fritschii PCC 6912</name>
    <dbReference type="NCBI Taxonomy" id="211165"/>
    <lineage>
        <taxon>Bacteria</taxon>
        <taxon>Bacillati</taxon>
        <taxon>Cyanobacteriota</taxon>
        <taxon>Cyanophyceae</taxon>
        <taxon>Nostocales</taxon>
        <taxon>Chlorogloeopsidaceae</taxon>
        <taxon>Chlorogloeopsis</taxon>
    </lineage>
</organism>